<reference evidence="1" key="2">
    <citation type="submission" date="2025-08" db="UniProtKB">
        <authorList>
            <consortium name="Ensembl"/>
        </authorList>
    </citation>
    <scope>IDENTIFICATION</scope>
</reference>
<evidence type="ECO:0000313" key="2">
    <source>
        <dbReference type="Proteomes" id="UP000694580"/>
    </source>
</evidence>
<gene>
    <name evidence="1" type="primary">pex26</name>
</gene>
<dbReference type="Proteomes" id="UP000694580">
    <property type="component" value="Chromosome 15"/>
</dbReference>
<dbReference type="Ensembl" id="ENSDCDT00010018091.1">
    <property type="protein sequence ID" value="ENSDCDP00010017063.1"/>
    <property type="gene ID" value="ENSDCDG00010007826.1"/>
</dbReference>
<protein>
    <recommendedName>
        <fullName evidence="3">Peroxisome assembly protein 26</fullName>
    </recommendedName>
</protein>
<dbReference type="GO" id="GO:0051117">
    <property type="term" value="F:ATPase binding"/>
    <property type="evidence" value="ECO:0007669"/>
    <property type="project" value="TreeGrafter"/>
</dbReference>
<dbReference type="InterPro" id="IPR010797">
    <property type="entry name" value="Pex26"/>
</dbReference>
<name>A0AAY4B7Y7_9TELE</name>
<accession>A0AAY4B7Y7</accession>
<dbReference type="PANTHER" id="PTHR16262:SF2">
    <property type="entry name" value="PEROXISOME ASSEMBLY PROTEIN 26"/>
    <property type="match status" value="1"/>
</dbReference>
<evidence type="ECO:0008006" key="3">
    <source>
        <dbReference type="Google" id="ProtNLM"/>
    </source>
</evidence>
<proteinExistence type="predicted"/>
<dbReference type="GO" id="GO:0044877">
    <property type="term" value="F:protein-containing complex binding"/>
    <property type="evidence" value="ECO:0007669"/>
    <property type="project" value="InterPro"/>
</dbReference>
<sequence length="344" mass="37685">MGSFRGSSPPGHCGPASVLGWLDAAVDHLMVDKEFHMALDACERGLEQLGGPGEQEEARCGELRASLCIVGIQAQAELNQWQGVLSWVLQRYSTVEKIPSKLLQMCILLYSKVKEHHTVLEATRIWLHCPSNMNLPGFRAVAELYLLHVLVPLGRTEEAEQFVVGTIGSGTFTDDQRHVALEILDVQKRHGQQRPESPRSRTDGHSVVATATAAAPQSSLSVRLQAVIRLMSRGLSAVGSSARSLLRRRVLLSLILLYLLFVRIDPCERPGSVSRNCYCFFLMFPQLSSPFFPSSSTALVFPLGSQAPHVVQADVGHDVRAILQGRRAQIGTGTGTRTDFAQPD</sequence>
<reference evidence="1" key="3">
    <citation type="submission" date="2025-09" db="UniProtKB">
        <authorList>
            <consortium name="Ensembl"/>
        </authorList>
    </citation>
    <scope>IDENTIFICATION</scope>
</reference>
<dbReference type="GO" id="GO:0005778">
    <property type="term" value="C:peroxisomal membrane"/>
    <property type="evidence" value="ECO:0007669"/>
    <property type="project" value="InterPro"/>
</dbReference>
<dbReference type="Pfam" id="PF07163">
    <property type="entry name" value="Pex26"/>
    <property type="match status" value="1"/>
</dbReference>
<evidence type="ECO:0000313" key="1">
    <source>
        <dbReference type="Ensembl" id="ENSDCDP00010017063.1"/>
    </source>
</evidence>
<keyword evidence="2" id="KW-1185">Reference proteome</keyword>
<dbReference type="PANTHER" id="PTHR16262">
    <property type="entry name" value="PEROXISOME ASSEMBLY PROTEIN 26"/>
    <property type="match status" value="1"/>
</dbReference>
<reference evidence="1 2" key="1">
    <citation type="submission" date="2020-06" db="EMBL/GenBank/DDBJ databases">
        <authorList>
            <consortium name="Wellcome Sanger Institute Data Sharing"/>
        </authorList>
    </citation>
    <scope>NUCLEOTIDE SEQUENCE [LARGE SCALE GENOMIC DNA]</scope>
</reference>
<dbReference type="GO" id="GO:0045046">
    <property type="term" value="P:protein import into peroxisome membrane"/>
    <property type="evidence" value="ECO:0007669"/>
    <property type="project" value="InterPro"/>
</dbReference>
<dbReference type="AlphaFoldDB" id="A0AAY4B7Y7"/>
<dbReference type="GO" id="GO:0016558">
    <property type="term" value="P:protein import into peroxisome matrix"/>
    <property type="evidence" value="ECO:0007669"/>
    <property type="project" value="TreeGrafter"/>
</dbReference>
<organism evidence="1 2">
    <name type="scientific">Denticeps clupeoides</name>
    <name type="common">denticle herring</name>
    <dbReference type="NCBI Taxonomy" id="299321"/>
    <lineage>
        <taxon>Eukaryota</taxon>
        <taxon>Metazoa</taxon>
        <taxon>Chordata</taxon>
        <taxon>Craniata</taxon>
        <taxon>Vertebrata</taxon>
        <taxon>Euteleostomi</taxon>
        <taxon>Actinopterygii</taxon>
        <taxon>Neopterygii</taxon>
        <taxon>Teleostei</taxon>
        <taxon>Clupei</taxon>
        <taxon>Clupeiformes</taxon>
        <taxon>Denticipitoidei</taxon>
        <taxon>Denticipitidae</taxon>
        <taxon>Denticeps</taxon>
    </lineage>
</organism>
<dbReference type="GeneTree" id="ENSGT00510000049725"/>